<dbReference type="Pfam" id="PF04564">
    <property type="entry name" value="U-box"/>
    <property type="match status" value="1"/>
</dbReference>
<feature type="region of interest" description="Disordered" evidence="12">
    <location>
        <begin position="533"/>
        <end position="559"/>
    </location>
</feature>
<dbReference type="GO" id="GO:0034450">
    <property type="term" value="F:ubiquitin-ubiquitin ligase activity"/>
    <property type="evidence" value="ECO:0007669"/>
    <property type="project" value="InterPro"/>
</dbReference>
<dbReference type="PROSITE" id="PS51698">
    <property type="entry name" value="U_BOX"/>
    <property type="match status" value="1"/>
</dbReference>
<comment type="pathway">
    <text evidence="3">Protein modification; protein ubiquitination.</text>
</comment>
<evidence type="ECO:0000256" key="10">
    <source>
        <dbReference type="ARBA" id="ARBA00037624"/>
    </source>
</evidence>
<sequence>MPSPKEQLVWVDDGGVSEGGTGRRIGMHAAEEEAAERAAVLYLFSSFVRAQNEASHVPHSLLNCVERCQKVCAVQAGTMLLTSGLLTDQSPPRQLLQVLLTGGAKGWDFMMAVLDTLGAGEAQSGGGTQDAEVVNEALIPVLDVVVEDLQDLRLEHPQLEPLLELLLTWSRKPILAQVLMEHLGRSTLSGSASSFSSSLLGLALSPSAIPSPLSLSPSAFPLSLTLPHSEYFPHPTHLSPLEVQAQKSRVHQLISRLHGRVSAILRSLLQNQTTRGRLLTWLGNFLHANGPHRTLWASQSPVVVLSPDTCLLNLAGVLVRLCRPFSEPGCHLLPTFDPLYCLATGLPLEERQQKGVHMKGLDKETPFLPRGTVSPDFPPSFNMLTEVFHMAQFSLGLVLHRLIASLLNLYRDLQRLRVAWQQAQGDSSGSSFGSMGNHAEGRLKERFQSALGAWLALEASVMEPHFVQNTIGLQLATATLGVQLAVGWERRRDDVVGGPDATPIGGKVGKKNDQEGREVGMVLSKDQGLISKTTGSFDKKNEMNNEGHWQEAPKTDTKNHGCELGEEEEGFQKDMERELHAQDALSGIGVKTNREFVCVRFPLLPVSHSSMLPYFLELFADNLVDCLVMAGRFSPETMEQSSACLPYFFNFICAFMGSPDRMSNPHLRARLAEVLEALLPPADPMDSEPATAPPAPSFARARAFSQFAHPAALTRALLLVFVDIEFTGDPHQFEQKFNYRRPMYPILRRMWDTASYQCTVTDLVNNAMEQMEAAPAPLLLRFLNILLNDATFLLDEAIQYLSQIKVRQQEVEGESEVPAGERRSSLQQLIQLARFHNVMALETLHTLACLTPGVRMILVHPIMSDRVIAMLNHFLQHLAGPRARHLKVRDFAELEFKPQDLLRYIISTYVGLGEDDSFCAAVSRDERSYSHQLLLRAAKALERVRPDPALNASFLEFVHRVQMLAEQQEKESECCADSPDDFLDPILSTLMLDPVILPSSRVSVDRATIARHLLSDPTDPFNRTPLSMEQVKPDSELKQRIESWLHDRKMKNK</sequence>
<accession>A0A8C4Q3E7</accession>
<evidence type="ECO:0000256" key="3">
    <source>
        <dbReference type="ARBA" id="ARBA00004906"/>
    </source>
</evidence>
<name>A0A8C4Q3E7_EPTBU</name>
<dbReference type="Gene3D" id="3.30.40.10">
    <property type="entry name" value="Zinc/RING finger domain, C3HC4 (zinc finger)"/>
    <property type="match status" value="1"/>
</dbReference>
<evidence type="ECO:0000256" key="7">
    <source>
        <dbReference type="ARBA" id="ARBA00022679"/>
    </source>
</evidence>
<evidence type="ECO:0000256" key="2">
    <source>
        <dbReference type="ARBA" id="ARBA00004496"/>
    </source>
</evidence>
<dbReference type="InterPro" id="IPR013083">
    <property type="entry name" value="Znf_RING/FYVE/PHD"/>
</dbReference>
<dbReference type="FunFam" id="3.30.40.10:FF:000055">
    <property type="entry name" value="Ubiquitin conjugation factor e4 a"/>
    <property type="match status" value="1"/>
</dbReference>
<dbReference type="GO" id="GO:0036503">
    <property type="term" value="P:ERAD pathway"/>
    <property type="evidence" value="ECO:0007669"/>
    <property type="project" value="InterPro"/>
</dbReference>
<dbReference type="GO" id="GO:0000151">
    <property type="term" value="C:ubiquitin ligase complex"/>
    <property type="evidence" value="ECO:0007669"/>
    <property type="project" value="InterPro"/>
</dbReference>
<evidence type="ECO:0000256" key="12">
    <source>
        <dbReference type="SAM" id="MobiDB-lite"/>
    </source>
</evidence>
<dbReference type="EC" id="2.3.2.27" evidence="5"/>
<evidence type="ECO:0000256" key="8">
    <source>
        <dbReference type="ARBA" id="ARBA00022786"/>
    </source>
</evidence>
<dbReference type="CDD" id="cd16657">
    <property type="entry name" value="RING-Ubox_UBE4A"/>
    <property type="match status" value="1"/>
</dbReference>
<comment type="function">
    <text evidence="10">Ubiquitin-protein ligase that probably functions as an E3 ligase in conjunction with specific E1 and E2 ligases. May also function as an E4 ligase mediating the assembly of polyubiquitin chains on substrates ubiquitinated by another E3 ubiquitin ligase. Mediates 'Lys-48'-linked polyubiquitination of substrates.</text>
</comment>
<dbReference type="GO" id="GO:0005737">
    <property type="term" value="C:cytoplasm"/>
    <property type="evidence" value="ECO:0007669"/>
    <property type="project" value="UniProtKB-SubCell"/>
</dbReference>
<evidence type="ECO:0000256" key="6">
    <source>
        <dbReference type="ARBA" id="ARBA00022490"/>
    </source>
</evidence>
<dbReference type="Ensembl" id="ENSEBUT00000009944.1">
    <property type="protein sequence ID" value="ENSEBUP00000009421.1"/>
    <property type="gene ID" value="ENSEBUG00000006052.1"/>
</dbReference>
<dbReference type="GeneTree" id="ENSGT00390000009300"/>
<proteinExistence type="inferred from homology"/>
<evidence type="ECO:0000313" key="14">
    <source>
        <dbReference type="Ensembl" id="ENSEBUP00000009421.1"/>
    </source>
</evidence>
<evidence type="ECO:0000313" key="15">
    <source>
        <dbReference type="Proteomes" id="UP000694388"/>
    </source>
</evidence>
<evidence type="ECO:0000256" key="5">
    <source>
        <dbReference type="ARBA" id="ARBA00012483"/>
    </source>
</evidence>
<feature type="compositionally biased region" description="Basic and acidic residues" evidence="12">
    <location>
        <begin position="1031"/>
        <end position="1047"/>
    </location>
</feature>
<feature type="domain" description="U-box" evidence="13">
    <location>
        <begin position="977"/>
        <end position="1051"/>
    </location>
</feature>
<feature type="region of interest" description="Disordered" evidence="12">
    <location>
        <begin position="1018"/>
        <end position="1053"/>
    </location>
</feature>
<comment type="similarity">
    <text evidence="4">Belongs to the ubiquitin conjugation factor E4 family.</text>
</comment>
<dbReference type="InterPro" id="IPR045132">
    <property type="entry name" value="UBE4"/>
</dbReference>
<evidence type="ECO:0000256" key="9">
    <source>
        <dbReference type="ARBA" id="ARBA00022990"/>
    </source>
</evidence>
<dbReference type="UniPathway" id="UPA00143"/>
<dbReference type="Proteomes" id="UP000694388">
    <property type="component" value="Unplaced"/>
</dbReference>
<comment type="subcellular location">
    <subcellularLocation>
        <location evidence="2">Cytoplasm</location>
    </subcellularLocation>
</comment>
<dbReference type="SMART" id="SM00504">
    <property type="entry name" value="Ubox"/>
    <property type="match status" value="1"/>
</dbReference>
<evidence type="ECO:0000256" key="11">
    <source>
        <dbReference type="ARBA" id="ARBA00040077"/>
    </source>
</evidence>
<evidence type="ECO:0000256" key="1">
    <source>
        <dbReference type="ARBA" id="ARBA00000900"/>
    </source>
</evidence>
<dbReference type="PANTHER" id="PTHR13931:SF16">
    <property type="entry name" value="UBIQUITIN CONJUGATION FACTOR E4 A"/>
    <property type="match status" value="1"/>
</dbReference>
<keyword evidence="15" id="KW-1185">Reference proteome</keyword>
<organism evidence="14 15">
    <name type="scientific">Eptatretus burgeri</name>
    <name type="common">Inshore hagfish</name>
    <dbReference type="NCBI Taxonomy" id="7764"/>
    <lineage>
        <taxon>Eukaryota</taxon>
        <taxon>Metazoa</taxon>
        <taxon>Chordata</taxon>
        <taxon>Craniata</taxon>
        <taxon>Vertebrata</taxon>
        <taxon>Cyclostomata</taxon>
        <taxon>Myxini</taxon>
        <taxon>Myxiniformes</taxon>
        <taxon>Myxinidae</taxon>
        <taxon>Eptatretinae</taxon>
        <taxon>Eptatretus</taxon>
    </lineage>
</organism>
<dbReference type="GO" id="GO:0000209">
    <property type="term" value="P:protein polyubiquitination"/>
    <property type="evidence" value="ECO:0007669"/>
    <property type="project" value="TreeGrafter"/>
</dbReference>
<dbReference type="InterPro" id="IPR003613">
    <property type="entry name" value="Ubox_domain"/>
</dbReference>
<dbReference type="GO" id="GO:0005634">
    <property type="term" value="C:nucleus"/>
    <property type="evidence" value="ECO:0007669"/>
    <property type="project" value="TreeGrafter"/>
</dbReference>
<dbReference type="Ensembl" id="ENSEBUT00000009917.1">
    <property type="protein sequence ID" value="ENSEBUP00000009394.1"/>
    <property type="gene ID" value="ENSEBUG00000006052.1"/>
</dbReference>
<dbReference type="InterPro" id="IPR019474">
    <property type="entry name" value="Ub_conjug_fac_E4_core"/>
</dbReference>
<keyword evidence="8" id="KW-0833">Ubl conjugation pathway</keyword>
<dbReference type="GO" id="GO:0006511">
    <property type="term" value="P:ubiquitin-dependent protein catabolic process"/>
    <property type="evidence" value="ECO:0007669"/>
    <property type="project" value="InterPro"/>
</dbReference>
<dbReference type="PANTHER" id="PTHR13931">
    <property type="entry name" value="UBIQUITINATION FACTOR E4"/>
    <property type="match status" value="1"/>
</dbReference>
<evidence type="ECO:0000256" key="4">
    <source>
        <dbReference type="ARBA" id="ARBA00007434"/>
    </source>
</evidence>
<keyword evidence="7" id="KW-0808">Transferase</keyword>
<dbReference type="SUPFAM" id="SSF57850">
    <property type="entry name" value="RING/U-box"/>
    <property type="match status" value="1"/>
</dbReference>
<feature type="compositionally biased region" description="Basic and acidic residues" evidence="12">
    <location>
        <begin position="537"/>
        <end position="559"/>
    </location>
</feature>
<dbReference type="Pfam" id="PF10408">
    <property type="entry name" value="Ufd2P_core"/>
    <property type="match status" value="1"/>
</dbReference>
<reference evidence="14" key="1">
    <citation type="submission" date="2025-05" db="UniProtKB">
        <authorList>
            <consortium name="Ensembl"/>
        </authorList>
    </citation>
    <scope>IDENTIFICATION</scope>
</reference>
<evidence type="ECO:0000259" key="13">
    <source>
        <dbReference type="PROSITE" id="PS51698"/>
    </source>
</evidence>
<protein>
    <recommendedName>
        <fullName evidence="11">Ubiquitin conjugation factor E4 A</fullName>
        <ecNumber evidence="5">2.3.2.27</ecNumber>
    </recommendedName>
</protein>
<comment type="catalytic activity">
    <reaction evidence="1">
        <text>S-ubiquitinyl-[E2 ubiquitin-conjugating enzyme]-L-cysteine + [acceptor protein]-L-lysine = [E2 ubiquitin-conjugating enzyme]-L-cysteine + N(6)-ubiquitinyl-[acceptor protein]-L-lysine.</text>
        <dbReference type="EC" id="2.3.2.27"/>
    </reaction>
</comment>
<dbReference type="AlphaFoldDB" id="A0A8C4Q3E7"/>
<keyword evidence="6" id="KW-0963">Cytoplasm</keyword>
<keyword evidence="9" id="KW-0007">Acetylation</keyword>